<feature type="domain" description="BTB" evidence="3">
    <location>
        <begin position="110"/>
        <end position="184"/>
    </location>
</feature>
<dbReference type="InterPro" id="IPR017096">
    <property type="entry name" value="BTB-kelch_protein"/>
</dbReference>
<proteinExistence type="predicted"/>
<dbReference type="InterPro" id="IPR057499">
    <property type="entry name" value="Kelch_FKB95"/>
</dbReference>
<dbReference type="PIRSF" id="PIRSF037037">
    <property type="entry name" value="Kelch-like_protein_gigaxonin"/>
    <property type="match status" value="1"/>
</dbReference>
<dbReference type="SMART" id="SM00612">
    <property type="entry name" value="Kelch"/>
    <property type="match status" value="4"/>
</dbReference>
<dbReference type="Pfam" id="PF00651">
    <property type="entry name" value="BTB"/>
    <property type="match status" value="1"/>
</dbReference>
<dbReference type="InterPro" id="IPR000210">
    <property type="entry name" value="BTB/POZ_dom"/>
</dbReference>
<evidence type="ECO:0000313" key="5">
    <source>
        <dbReference type="Proteomes" id="UP001217089"/>
    </source>
</evidence>
<dbReference type="InterPro" id="IPR011705">
    <property type="entry name" value="BACK"/>
</dbReference>
<keyword evidence="5" id="KW-1185">Reference proteome</keyword>
<dbReference type="InterPro" id="IPR006652">
    <property type="entry name" value="Kelch_1"/>
</dbReference>
<dbReference type="InterPro" id="IPR015915">
    <property type="entry name" value="Kelch-typ_b-propeller"/>
</dbReference>
<evidence type="ECO:0000259" key="3">
    <source>
        <dbReference type="PROSITE" id="PS50097"/>
    </source>
</evidence>
<name>A0ABQ9EGE5_TEGGR</name>
<dbReference type="Pfam" id="PF25210">
    <property type="entry name" value="Kelch_FKB95"/>
    <property type="match status" value="1"/>
</dbReference>
<sequence>MISNTKIIITVKVFYAMSCICVEENPISSIAGPYKIKTVLPLHASASQLTRRQVQTVPNFGYETKSCKMAASLSEVAAGTDGKQQKYSSDKHAKRILSALNENRKLANFCDSLVVIGDASLPVQKNVLAAASHYFRLVFNYEHPTNAPEAGQKSTVDISSLGISIDVFETILTYIYTSEISLCEDNVQDILQAADLLLLADLKALCCEYLEQCISSQNCLGIWEFASHFTCPWIHLKASLYLEENFRDVSHCEEFLRLPEVTLCHILKYDTLCVKSEDDILKSILRWYKADEINRKSSLQCLVSECVRSTLISDFLITNISKDPTLNQCNIIETIQEKRSRKPNEKARGYTDVLVVVGGEGSAYKKIDELEIKTSVRCVVPNKRDSHTVGHWVELAPMSTGRISHGIVSIGGILYVVGGRNENCRILNSGEKYDPQTNKWSPIPPMEHARVGFGLVAVDDNIYAVGGSNDMTDPLTSVEVYNIFENKWRPAPDMNLKRVWSTYTVVDKKIYVIAGGAVGKLFEAVECFDTQTETWTSVAPMRERRCDARAVAVDNDIYVFGGFRRIECPSAMHGGHNIKFCGTEVYSTRNDYWAQVHTRGFGLCTMSDSSQIFGAIYDGDEIIVVGDLDVGGMFHCARAFNFHSNTWRCVIQNAPPKQRGYQICMLRMPTHQLYSLKFDQGKLSFSDVRK</sequence>
<dbReference type="PANTHER" id="PTHR24412:SF232">
    <property type="entry name" value="GIGAXONIN"/>
    <property type="match status" value="1"/>
</dbReference>
<dbReference type="EMBL" id="JARBDR010000917">
    <property type="protein sequence ID" value="KAJ8302652.1"/>
    <property type="molecule type" value="Genomic_DNA"/>
</dbReference>
<dbReference type="Gene3D" id="1.25.40.420">
    <property type="match status" value="1"/>
</dbReference>
<dbReference type="Gene3D" id="2.120.10.80">
    <property type="entry name" value="Kelch-type beta propeller"/>
    <property type="match status" value="1"/>
</dbReference>
<keyword evidence="2" id="KW-0677">Repeat</keyword>
<evidence type="ECO:0000313" key="4">
    <source>
        <dbReference type="EMBL" id="KAJ8302652.1"/>
    </source>
</evidence>
<dbReference type="Gene3D" id="3.30.710.10">
    <property type="entry name" value="Potassium Channel Kv1.1, Chain A"/>
    <property type="match status" value="1"/>
</dbReference>
<dbReference type="PANTHER" id="PTHR24412">
    <property type="entry name" value="KELCH PROTEIN"/>
    <property type="match status" value="1"/>
</dbReference>
<dbReference type="InterPro" id="IPR011333">
    <property type="entry name" value="SKP1/BTB/POZ_sf"/>
</dbReference>
<dbReference type="SUPFAM" id="SSF54695">
    <property type="entry name" value="POZ domain"/>
    <property type="match status" value="1"/>
</dbReference>
<comment type="caution">
    <text evidence="4">The sequence shown here is derived from an EMBL/GenBank/DDBJ whole genome shotgun (WGS) entry which is preliminary data.</text>
</comment>
<dbReference type="Pfam" id="PF07707">
    <property type="entry name" value="BACK"/>
    <property type="match status" value="1"/>
</dbReference>
<dbReference type="SMART" id="SM00875">
    <property type="entry name" value="BACK"/>
    <property type="match status" value="1"/>
</dbReference>
<protein>
    <recommendedName>
        <fullName evidence="3">BTB domain-containing protein</fullName>
    </recommendedName>
</protein>
<dbReference type="SUPFAM" id="SSF117281">
    <property type="entry name" value="Kelch motif"/>
    <property type="match status" value="1"/>
</dbReference>
<evidence type="ECO:0000256" key="1">
    <source>
        <dbReference type="ARBA" id="ARBA00022441"/>
    </source>
</evidence>
<dbReference type="PROSITE" id="PS50097">
    <property type="entry name" value="BTB"/>
    <property type="match status" value="1"/>
</dbReference>
<dbReference type="SMART" id="SM00225">
    <property type="entry name" value="BTB"/>
    <property type="match status" value="1"/>
</dbReference>
<gene>
    <name evidence="4" type="ORF">KUTeg_019048</name>
</gene>
<keyword evidence="1" id="KW-0880">Kelch repeat</keyword>
<organism evidence="4 5">
    <name type="scientific">Tegillarca granosa</name>
    <name type="common">Malaysian cockle</name>
    <name type="synonym">Anadara granosa</name>
    <dbReference type="NCBI Taxonomy" id="220873"/>
    <lineage>
        <taxon>Eukaryota</taxon>
        <taxon>Metazoa</taxon>
        <taxon>Spiralia</taxon>
        <taxon>Lophotrochozoa</taxon>
        <taxon>Mollusca</taxon>
        <taxon>Bivalvia</taxon>
        <taxon>Autobranchia</taxon>
        <taxon>Pteriomorphia</taxon>
        <taxon>Arcoida</taxon>
        <taxon>Arcoidea</taxon>
        <taxon>Arcidae</taxon>
        <taxon>Tegillarca</taxon>
    </lineage>
</organism>
<evidence type="ECO:0000256" key="2">
    <source>
        <dbReference type="ARBA" id="ARBA00022737"/>
    </source>
</evidence>
<reference evidence="4 5" key="1">
    <citation type="submission" date="2022-12" db="EMBL/GenBank/DDBJ databases">
        <title>Chromosome-level genome of Tegillarca granosa.</title>
        <authorList>
            <person name="Kim J."/>
        </authorList>
    </citation>
    <scope>NUCLEOTIDE SEQUENCE [LARGE SCALE GENOMIC DNA]</scope>
    <source>
        <strain evidence="4">Teg-2019</strain>
        <tissue evidence="4">Adductor muscle</tissue>
    </source>
</reference>
<dbReference type="Proteomes" id="UP001217089">
    <property type="component" value="Unassembled WGS sequence"/>
</dbReference>
<accession>A0ABQ9EGE5</accession>